<feature type="domain" description="BHLH" evidence="5">
    <location>
        <begin position="89"/>
        <end position="141"/>
    </location>
</feature>
<feature type="region of interest" description="Disordered" evidence="4">
    <location>
        <begin position="1"/>
        <end position="89"/>
    </location>
</feature>
<dbReference type="InterPro" id="IPR011598">
    <property type="entry name" value="bHLH_dom"/>
</dbReference>
<keyword evidence="3" id="KW-0804">Transcription</keyword>
<evidence type="ECO:0000256" key="2">
    <source>
        <dbReference type="ARBA" id="ARBA00023125"/>
    </source>
</evidence>
<dbReference type="PANTHER" id="PTHR13864:SF15">
    <property type="entry name" value="T-CELL ACUTE LYMPHOCYTIC LEUKEMIA PROTEIN 1 HOMOLOG-RELATED"/>
    <property type="match status" value="1"/>
</dbReference>
<feature type="compositionally biased region" description="Polar residues" evidence="4">
    <location>
        <begin position="21"/>
        <end position="54"/>
    </location>
</feature>
<dbReference type="CDD" id="cd19708">
    <property type="entry name" value="bHLH_TS_dHLH3B_like"/>
    <property type="match status" value="1"/>
</dbReference>
<dbReference type="RefSeq" id="XP_003739395.1">
    <property type="nucleotide sequence ID" value="XM_003739347.1"/>
</dbReference>
<proteinExistence type="predicted"/>
<dbReference type="GO" id="GO:0000978">
    <property type="term" value="F:RNA polymerase II cis-regulatory region sequence-specific DNA binding"/>
    <property type="evidence" value="ECO:0007669"/>
    <property type="project" value="TreeGrafter"/>
</dbReference>
<dbReference type="Pfam" id="PF00010">
    <property type="entry name" value="HLH"/>
    <property type="match status" value="1"/>
</dbReference>
<evidence type="ECO:0000313" key="7">
    <source>
        <dbReference type="RefSeq" id="XP_003739395.1"/>
    </source>
</evidence>
<keyword evidence="1" id="KW-0805">Transcription regulation</keyword>
<dbReference type="SUPFAM" id="SSF47459">
    <property type="entry name" value="HLH, helix-loop-helix DNA-binding domain"/>
    <property type="match status" value="1"/>
</dbReference>
<dbReference type="PANTHER" id="PTHR13864">
    <property type="entry name" value="T-CELL ACUTE LYMPHOCYTIC LEUKEMIA/STEM CELL LEUKEMIA-RELATED"/>
    <property type="match status" value="1"/>
</dbReference>
<dbReference type="SMART" id="SM00353">
    <property type="entry name" value="HLH"/>
    <property type="match status" value="1"/>
</dbReference>
<gene>
    <name evidence="7" type="primary">LOC100899114</name>
</gene>
<organism evidence="6 7">
    <name type="scientific">Galendromus occidentalis</name>
    <name type="common">western predatory mite</name>
    <dbReference type="NCBI Taxonomy" id="34638"/>
    <lineage>
        <taxon>Eukaryota</taxon>
        <taxon>Metazoa</taxon>
        <taxon>Ecdysozoa</taxon>
        <taxon>Arthropoda</taxon>
        <taxon>Chelicerata</taxon>
        <taxon>Arachnida</taxon>
        <taxon>Acari</taxon>
        <taxon>Parasitiformes</taxon>
        <taxon>Mesostigmata</taxon>
        <taxon>Gamasina</taxon>
        <taxon>Phytoseioidea</taxon>
        <taxon>Phytoseiidae</taxon>
        <taxon>Typhlodrominae</taxon>
        <taxon>Galendromus</taxon>
    </lineage>
</organism>
<dbReference type="FunFam" id="4.10.280.10:FF:000015">
    <property type="entry name" value="T-cell acute lymphocytic leukemia 1"/>
    <property type="match status" value="1"/>
</dbReference>
<dbReference type="Gene3D" id="4.10.280.10">
    <property type="entry name" value="Helix-loop-helix DNA-binding domain"/>
    <property type="match status" value="1"/>
</dbReference>
<dbReference type="GeneID" id="100899114"/>
<dbReference type="AlphaFoldDB" id="A0AAJ6QPD0"/>
<evidence type="ECO:0000256" key="1">
    <source>
        <dbReference type="ARBA" id="ARBA00023015"/>
    </source>
</evidence>
<dbReference type="GO" id="GO:0000981">
    <property type="term" value="F:DNA-binding transcription factor activity, RNA polymerase II-specific"/>
    <property type="evidence" value="ECO:0007669"/>
    <property type="project" value="InterPro"/>
</dbReference>
<dbReference type="InterPro" id="IPR036638">
    <property type="entry name" value="HLH_DNA-bd_sf"/>
</dbReference>
<dbReference type="InterPro" id="IPR040238">
    <property type="entry name" value="TAL-like"/>
</dbReference>
<dbReference type="GO" id="GO:0046983">
    <property type="term" value="F:protein dimerization activity"/>
    <property type="evidence" value="ECO:0007669"/>
    <property type="project" value="InterPro"/>
</dbReference>
<name>A0AAJ6QPD0_9ACAR</name>
<dbReference type="KEGG" id="goe:100899114"/>
<dbReference type="Proteomes" id="UP000694867">
    <property type="component" value="Unplaced"/>
</dbReference>
<evidence type="ECO:0000256" key="4">
    <source>
        <dbReference type="SAM" id="MobiDB-lite"/>
    </source>
</evidence>
<accession>A0AAJ6QPD0</accession>
<evidence type="ECO:0000259" key="5">
    <source>
        <dbReference type="PROSITE" id="PS50888"/>
    </source>
</evidence>
<sequence>MSKGEVSDSESEKNFSESSSNYCLSGDETSTHTSSVTDQASDTTPIRNSTQTPSGYALPGRTLSSRARTPPRILSGPPVGVHTRKSSAPKRMFTNNRERWRQQNVNGAFAELRRLVPTHPADKKLSKNEILRLAIRYIRLLMSILDYQQAVDLPSSDSLKKVSVLSMRVQFLCRKWIRVFFPSLEIPRFSEILEKSKSFGVNVQKP</sequence>
<dbReference type="PROSITE" id="PS50888">
    <property type="entry name" value="BHLH"/>
    <property type="match status" value="1"/>
</dbReference>
<evidence type="ECO:0000256" key="3">
    <source>
        <dbReference type="ARBA" id="ARBA00023163"/>
    </source>
</evidence>
<protein>
    <submittedName>
        <fullName evidence="7">T-cell acute lymphocytic leukemia protein 1</fullName>
    </submittedName>
</protein>
<keyword evidence="6" id="KW-1185">Reference proteome</keyword>
<evidence type="ECO:0000313" key="6">
    <source>
        <dbReference type="Proteomes" id="UP000694867"/>
    </source>
</evidence>
<keyword evidence="2" id="KW-0238">DNA-binding</keyword>
<reference evidence="7" key="1">
    <citation type="submission" date="2025-08" db="UniProtKB">
        <authorList>
            <consortium name="RefSeq"/>
        </authorList>
    </citation>
    <scope>IDENTIFICATION</scope>
</reference>